<reference evidence="2 3" key="1">
    <citation type="submission" date="2020-04" db="EMBL/GenBank/DDBJ databases">
        <title>MicrobeNet Type strains.</title>
        <authorList>
            <person name="Nicholson A.C."/>
        </authorList>
    </citation>
    <scope>NUCLEOTIDE SEQUENCE [LARGE SCALE GENOMIC DNA]</scope>
    <source>
        <strain evidence="2 3">DSM 44956</strain>
    </source>
</reference>
<evidence type="ECO:0000259" key="1">
    <source>
        <dbReference type="Pfam" id="PF04545"/>
    </source>
</evidence>
<proteinExistence type="predicted"/>
<protein>
    <recommendedName>
        <fullName evidence="1">RNA polymerase sigma-70 region 4 domain-containing protein</fullName>
    </recommendedName>
</protein>
<dbReference type="GO" id="GO:0003700">
    <property type="term" value="F:DNA-binding transcription factor activity"/>
    <property type="evidence" value="ECO:0007669"/>
    <property type="project" value="InterPro"/>
</dbReference>
<name>A0A7X6LB13_9NOCA</name>
<dbReference type="Pfam" id="PF04545">
    <property type="entry name" value="Sigma70_r4"/>
    <property type="match status" value="1"/>
</dbReference>
<sequence>MPRAGAEPLNQPAYYAPLRRCAIRAGPLRGALEDGLLSLWRDVRGWSRQGSGVGGWRYAVAHNAGAESGGCRVTISAEVAQGAAPDDDDPESLDLRDDISFELEEVNEVLGELIALRADHKAKDGDLLTARLGVGGEKPETLARIGARYDLSRDRVRQLHTKAVGQMIRMAQLSGHHAAAVLSARYPLDARDRQLVRALLVETYATDTDIAATELSYLKLRLAGHAAEDAKRIAGFVTQRIAAWQKKTNRRLAKLHDAEPRATSQLNPWLSQVDWPRAGAAAAVPTVSARTVDSDDDGRGRFYLDKVGRDVPFDSGLEARLLWILNASDLVETFQEHPAAVVYDLDGAERVHYPSIVARLTDGRTVLIDVTALGHVGFHVNRVKAAAGRAHAHANGWGWLVWTGSRIGVPDLRARPVDATSERMLRDLVERGTVHWAALREVRAKTGLELLDFLALVLRHEWRWERAPFRLSAPPSPPPGT</sequence>
<dbReference type="InterPro" id="IPR013324">
    <property type="entry name" value="RNA_pol_sigma_r3/r4-like"/>
</dbReference>
<dbReference type="GO" id="GO:0006352">
    <property type="term" value="P:DNA-templated transcription initiation"/>
    <property type="evidence" value="ECO:0007669"/>
    <property type="project" value="InterPro"/>
</dbReference>
<dbReference type="Proteomes" id="UP000540698">
    <property type="component" value="Unassembled WGS sequence"/>
</dbReference>
<gene>
    <name evidence="2" type="ORF">HGB38_33225</name>
</gene>
<dbReference type="InterPro" id="IPR036388">
    <property type="entry name" value="WH-like_DNA-bd_sf"/>
</dbReference>
<evidence type="ECO:0000313" key="3">
    <source>
        <dbReference type="Proteomes" id="UP000540698"/>
    </source>
</evidence>
<dbReference type="InterPro" id="IPR007630">
    <property type="entry name" value="RNA_pol_sigma70_r4"/>
</dbReference>
<dbReference type="Gene3D" id="1.10.10.10">
    <property type="entry name" value="Winged helix-like DNA-binding domain superfamily/Winged helix DNA-binding domain"/>
    <property type="match status" value="1"/>
</dbReference>
<dbReference type="EMBL" id="JAAXOS010000024">
    <property type="protein sequence ID" value="NKY31033.1"/>
    <property type="molecule type" value="Genomic_DNA"/>
</dbReference>
<dbReference type="SUPFAM" id="SSF88659">
    <property type="entry name" value="Sigma3 and sigma4 domains of RNA polymerase sigma factors"/>
    <property type="match status" value="1"/>
</dbReference>
<feature type="domain" description="RNA polymerase sigma-70 region 4" evidence="1">
    <location>
        <begin position="137"/>
        <end position="165"/>
    </location>
</feature>
<comment type="caution">
    <text evidence="2">The sequence shown here is derived from an EMBL/GenBank/DDBJ whole genome shotgun (WGS) entry which is preliminary data.</text>
</comment>
<accession>A0A7X6LB13</accession>
<keyword evidence="3" id="KW-1185">Reference proteome</keyword>
<dbReference type="AlphaFoldDB" id="A0A7X6LB13"/>
<evidence type="ECO:0000313" key="2">
    <source>
        <dbReference type="EMBL" id="NKY31033.1"/>
    </source>
</evidence>
<organism evidence="2 3">
    <name type="scientific">Nocardia gamkensis</name>
    <dbReference type="NCBI Taxonomy" id="352869"/>
    <lineage>
        <taxon>Bacteria</taxon>
        <taxon>Bacillati</taxon>
        <taxon>Actinomycetota</taxon>
        <taxon>Actinomycetes</taxon>
        <taxon>Mycobacteriales</taxon>
        <taxon>Nocardiaceae</taxon>
        <taxon>Nocardia</taxon>
    </lineage>
</organism>